<protein>
    <submittedName>
        <fullName evidence="1">Uncharacterized protein</fullName>
    </submittedName>
</protein>
<dbReference type="EMBL" id="QXJC01000010">
    <property type="protein sequence ID" value="RID97149.1"/>
    <property type="molecule type" value="Genomic_DNA"/>
</dbReference>
<proteinExistence type="predicted"/>
<dbReference type="OrthoDB" id="1489695at2"/>
<keyword evidence="2" id="KW-1185">Reference proteome</keyword>
<dbReference type="AlphaFoldDB" id="A0A398C2C2"/>
<evidence type="ECO:0000313" key="1">
    <source>
        <dbReference type="EMBL" id="RID97149.1"/>
    </source>
</evidence>
<organism evidence="1 2">
    <name type="scientific">Simplicispira hankyongi</name>
    <dbReference type="NCBI Taxonomy" id="2315688"/>
    <lineage>
        <taxon>Bacteria</taxon>
        <taxon>Pseudomonadati</taxon>
        <taxon>Pseudomonadota</taxon>
        <taxon>Betaproteobacteria</taxon>
        <taxon>Burkholderiales</taxon>
        <taxon>Comamonadaceae</taxon>
        <taxon>Simplicispira</taxon>
    </lineage>
</organism>
<dbReference type="RefSeq" id="WP_119110375.1">
    <property type="nucleotide sequence ID" value="NZ_QXJC01000010.1"/>
</dbReference>
<reference evidence="1 2" key="1">
    <citation type="submission" date="2018-09" db="EMBL/GenBank/DDBJ databases">
        <title>Draft genome of Simplicispira sp. NY-02.</title>
        <authorList>
            <person name="Im W.T."/>
        </authorList>
    </citation>
    <scope>NUCLEOTIDE SEQUENCE [LARGE SCALE GENOMIC DNA]</scope>
    <source>
        <strain evidence="1 2">NY-02</strain>
    </source>
</reference>
<accession>A0A398C2C2</accession>
<comment type="caution">
    <text evidence="1">The sequence shown here is derived from an EMBL/GenBank/DDBJ whole genome shotgun (WGS) entry which is preliminary data.</text>
</comment>
<sequence>MDNPFKKRRTELITDRRTLLSLVSSVPIEEFFEPEKKQLLEKLTLVVGTPGCGKTTIAQVVEFESLYNLCLETASPINRDLVDVLTGHELIKDGLPAILGHRLAMSTNFRDIWELPYSEQTRLALLRAFLQSKAVLGWFNQLDVMGVSLEHVEIVMGANSESVFTTTAADRAESFREYARSIELAIFKIVTSLVPPDEKDMAENFLNTSYDVFEVLRGFRVRRWPGSPDAPVDTDVVLRPMIIVDDAHELHPTQFTQLRDWLKTKAMGVSRWLMCRPDIVSADDYREALAKDVIAEEDMQPGSTRDRDYIMKLMQLGTAKRFKHVATDIASRYIASIPEFRRRGISDLKPLLNQTAAVELAPGVYRQLEEKVDKLAQDARFSKTLVESLHARVREDALADESLAALRILIYREKNKTPQIDLLGDDELLDEPVSDDKKVNSTVLEGARVQLMHEFERPYYFGMDKLIAASNWNIEQFVRLAGTLVDELLARVIRNREPYLAPKAQHVALVGQAKQAMADWDFPYNAVVRALVKEIAVQCLAKTLQGNAPLGAGANAIGIPQEEMDAILRRDGRLARVLHFAFAYNALMFVPGYRCKNKVWCLLELGALPNLAYGLTLNRGGFIESTLRKLQAMVPGEGA</sequence>
<gene>
    <name evidence="1" type="ORF">D3F03_15685</name>
</gene>
<dbReference type="SUPFAM" id="SSF52540">
    <property type="entry name" value="P-loop containing nucleoside triphosphate hydrolases"/>
    <property type="match status" value="1"/>
</dbReference>
<dbReference type="InterPro" id="IPR027417">
    <property type="entry name" value="P-loop_NTPase"/>
</dbReference>
<dbReference type="Proteomes" id="UP000266302">
    <property type="component" value="Unassembled WGS sequence"/>
</dbReference>
<name>A0A398C2C2_9BURK</name>
<evidence type="ECO:0000313" key="2">
    <source>
        <dbReference type="Proteomes" id="UP000266302"/>
    </source>
</evidence>